<feature type="signal peptide" evidence="2">
    <location>
        <begin position="1"/>
        <end position="34"/>
    </location>
</feature>
<evidence type="ECO:0000313" key="4">
    <source>
        <dbReference type="Proteomes" id="UP001370348"/>
    </source>
</evidence>
<reference evidence="3 4" key="1">
    <citation type="submission" date="2021-12" db="EMBL/GenBank/DDBJ databases">
        <title>Discovery of the Pendulisporaceae a myxobacterial family with distinct sporulation behavior and unique specialized metabolism.</title>
        <authorList>
            <person name="Garcia R."/>
            <person name="Popoff A."/>
            <person name="Bader C.D."/>
            <person name="Loehr J."/>
            <person name="Walesch S."/>
            <person name="Walt C."/>
            <person name="Boldt J."/>
            <person name="Bunk B."/>
            <person name="Haeckl F.J.F.P.J."/>
            <person name="Gunesch A.P."/>
            <person name="Birkelbach J."/>
            <person name="Nuebel U."/>
            <person name="Pietschmann T."/>
            <person name="Bach T."/>
            <person name="Mueller R."/>
        </authorList>
    </citation>
    <scope>NUCLEOTIDE SEQUENCE [LARGE SCALE GENOMIC DNA]</scope>
    <source>
        <strain evidence="3 4">MSr11954</strain>
    </source>
</reference>
<dbReference type="EMBL" id="CP089984">
    <property type="protein sequence ID" value="WXB17917.1"/>
    <property type="molecule type" value="Genomic_DNA"/>
</dbReference>
<feature type="compositionally biased region" description="Basic and acidic residues" evidence="1">
    <location>
        <begin position="48"/>
        <end position="62"/>
    </location>
</feature>
<evidence type="ECO:0000313" key="3">
    <source>
        <dbReference type="EMBL" id="WXB17917.1"/>
    </source>
</evidence>
<organism evidence="3 4">
    <name type="scientific">Pendulispora albinea</name>
    <dbReference type="NCBI Taxonomy" id="2741071"/>
    <lineage>
        <taxon>Bacteria</taxon>
        <taxon>Pseudomonadati</taxon>
        <taxon>Myxococcota</taxon>
        <taxon>Myxococcia</taxon>
        <taxon>Myxococcales</taxon>
        <taxon>Sorangiineae</taxon>
        <taxon>Pendulisporaceae</taxon>
        <taxon>Pendulispora</taxon>
    </lineage>
</organism>
<accession>A0ABZ2M443</accession>
<evidence type="ECO:0000256" key="2">
    <source>
        <dbReference type="SAM" id="SignalP"/>
    </source>
</evidence>
<proteinExistence type="predicted"/>
<sequence>MMHGVSRVLLAASFASWSAAFIAGCGGASSSSQASAPAAAAPSGGRPDPYDKEFLARPPPTKDVEVKNLCPNGVAVYIGDVPNGTTGDHLMLRGGGTSHFPRRPDGTFTIWLEDERGYGLAKVHVKKTMSRVEIGASCRTLSAH</sequence>
<keyword evidence="2" id="KW-0732">Signal</keyword>
<evidence type="ECO:0000256" key="1">
    <source>
        <dbReference type="SAM" id="MobiDB-lite"/>
    </source>
</evidence>
<dbReference type="PROSITE" id="PS51257">
    <property type="entry name" value="PROKAR_LIPOPROTEIN"/>
    <property type="match status" value="1"/>
</dbReference>
<gene>
    <name evidence="3" type="ORF">LZC94_11710</name>
</gene>
<feature type="chain" id="PRO_5045388701" evidence="2">
    <location>
        <begin position="35"/>
        <end position="144"/>
    </location>
</feature>
<keyword evidence="4" id="KW-1185">Reference proteome</keyword>
<dbReference type="RefSeq" id="WP_394827559.1">
    <property type="nucleotide sequence ID" value="NZ_CP089984.1"/>
</dbReference>
<feature type="region of interest" description="Disordered" evidence="1">
    <location>
        <begin position="33"/>
        <end position="62"/>
    </location>
</feature>
<feature type="compositionally biased region" description="Low complexity" evidence="1">
    <location>
        <begin position="33"/>
        <end position="45"/>
    </location>
</feature>
<dbReference type="Proteomes" id="UP001370348">
    <property type="component" value="Chromosome"/>
</dbReference>
<name>A0ABZ2M443_9BACT</name>
<protein>
    <submittedName>
        <fullName evidence="3">Uncharacterized protein</fullName>
    </submittedName>
</protein>